<comment type="similarity">
    <text evidence="1">Belongs to the peptidase C40 family.</text>
</comment>
<dbReference type="EMBL" id="BAABBV010000001">
    <property type="protein sequence ID" value="GAA4161904.1"/>
    <property type="molecule type" value="Genomic_DNA"/>
</dbReference>
<evidence type="ECO:0000256" key="1">
    <source>
        <dbReference type="ARBA" id="ARBA00007074"/>
    </source>
</evidence>
<gene>
    <name evidence="8" type="ORF">GCM10022286_20220</name>
</gene>
<feature type="compositionally biased region" description="Gly residues" evidence="5">
    <location>
        <begin position="208"/>
        <end position="227"/>
    </location>
</feature>
<dbReference type="InterPro" id="IPR051794">
    <property type="entry name" value="PG_Endopeptidase_C40"/>
</dbReference>
<evidence type="ECO:0000256" key="2">
    <source>
        <dbReference type="ARBA" id="ARBA00022670"/>
    </source>
</evidence>
<evidence type="ECO:0000313" key="9">
    <source>
        <dbReference type="Proteomes" id="UP001415169"/>
    </source>
</evidence>
<evidence type="ECO:0000313" key="8">
    <source>
        <dbReference type="EMBL" id="GAA4161904.1"/>
    </source>
</evidence>
<dbReference type="PANTHER" id="PTHR47359:SF3">
    <property type="entry name" value="NLP_P60 DOMAIN-CONTAINING PROTEIN-RELATED"/>
    <property type="match status" value="1"/>
</dbReference>
<evidence type="ECO:0000256" key="5">
    <source>
        <dbReference type="SAM" id="MobiDB-lite"/>
    </source>
</evidence>
<keyword evidence="3" id="KW-0378">Hydrolase</keyword>
<dbReference type="SUPFAM" id="SSF54001">
    <property type="entry name" value="Cysteine proteinases"/>
    <property type="match status" value="1"/>
</dbReference>
<protein>
    <recommendedName>
        <fullName evidence="7">NlpC/P60 domain-containing protein</fullName>
    </recommendedName>
</protein>
<sequence length="411" mass="41881">MNVKRRSAALLAGAVVVAELLVGAAVVAAIPANAATGSHQYTVKATLNGRSGPSLSAVTARENMYPNGSTVTVSCQRTGGAAYGSSIWDRTAKGAWIPDAYVKTGHSGFDPRLPRCGTSLAGTAFVTTDALNGRKTKKVSAAAVKVYGKNTLIKVQCQAYGQYAYGDAVWDKTSDGLFVPDYYVRTGYSGFVPNMPRCDSDQPSGASSSGGGTSGGTSGGSSGGTGTATGAPSSHNCAVIGHGRSAGNPAKTKGSTAGTRAQKIDRIVTAATAETKKGWSYSWGAGGKGGAACGSGAVSPSGYQDYNRAGFDCSGLTEYAFWAGAGIDIGMSTSSQNVYKGNGFTYKGRLSVGSMQRGDLIFWGTHGGSTSHVAIYIGGGKMIEAAPPRGSSSVHVTSVYSSYDFVVRPFA</sequence>
<name>A0ABP7ZKR3_9MICO</name>
<feature type="domain" description="NlpC/P60" evidence="7">
    <location>
        <begin position="261"/>
        <end position="411"/>
    </location>
</feature>
<comment type="caution">
    <text evidence="8">The sequence shown here is derived from an EMBL/GenBank/DDBJ whole genome shotgun (WGS) entry which is preliminary data.</text>
</comment>
<dbReference type="PROSITE" id="PS51935">
    <property type="entry name" value="NLPC_P60"/>
    <property type="match status" value="1"/>
</dbReference>
<keyword evidence="9" id="KW-1185">Reference proteome</keyword>
<reference evidence="8" key="1">
    <citation type="journal article" date="2014" name="Int. J. Syst. Evol. Microbiol.">
        <title>Complete genome of a new Firmicutes species belonging to the dominant human colonic microbiota ('Ruminococcus bicirculans') reveals two chromosomes and a selective capacity to utilize plant glucans.</title>
        <authorList>
            <consortium name="NISC Comparative Sequencing Program"/>
            <person name="Wegmann U."/>
            <person name="Louis P."/>
            <person name="Goesmann A."/>
            <person name="Henrissat B."/>
            <person name="Duncan S.H."/>
            <person name="Flint H.J."/>
        </authorList>
    </citation>
    <scope>NUCLEOTIDE SEQUENCE</scope>
    <source>
        <strain evidence="8">JCM 17590</strain>
    </source>
</reference>
<dbReference type="Gene3D" id="3.90.1720.10">
    <property type="entry name" value="endopeptidase domain like (from Nostoc punctiforme)"/>
    <property type="match status" value="1"/>
</dbReference>
<dbReference type="RefSeq" id="WP_344791654.1">
    <property type="nucleotide sequence ID" value="NZ_BAABBV010000001.1"/>
</dbReference>
<feature type="signal peptide" evidence="6">
    <location>
        <begin position="1"/>
        <end position="34"/>
    </location>
</feature>
<accession>A0ABP7ZKR3</accession>
<dbReference type="Pfam" id="PF00877">
    <property type="entry name" value="NLPC_P60"/>
    <property type="match status" value="1"/>
</dbReference>
<dbReference type="InterPro" id="IPR000064">
    <property type="entry name" value="NLP_P60_dom"/>
</dbReference>
<evidence type="ECO:0000256" key="4">
    <source>
        <dbReference type="ARBA" id="ARBA00022807"/>
    </source>
</evidence>
<organism evidence="8 9">
    <name type="scientific">Gryllotalpicola daejeonensis</name>
    <dbReference type="NCBI Taxonomy" id="993087"/>
    <lineage>
        <taxon>Bacteria</taxon>
        <taxon>Bacillati</taxon>
        <taxon>Actinomycetota</taxon>
        <taxon>Actinomycetes</taxon>
        <taxon>Micrococcales</taxon>
        <taxon>Microbacteriaceae</taxon>
        <taxon>Gryllotalpicola</taxon>
    </lineage>
</organism>
<evidence type="ECO:0000256" key="3">
    <source>
        <dbReference type="ARBA" id="ARBA00022801"/>
    </source>
</evidence>
<keyword evidence="2" id="KW-0645">Protease</keyword>
<dbReference type="PANTHER" id="PTHR47359">
    <property type="entry name" value="PEPTIDOGLYCAN DL-ENDOPEPTIDASE CWLO"/>
    <property type="match status" value="1"/>
</dbReference>
<reference evidence="8" key="2">
    <citation type="submission" date="2023-12" db="EMBL/GenBank/DDBJ databases">
        <authorList>
            <person name="Sun Q."/>
            <person name="Inoue M."/>
        </authorList>
    </citation>
    <scope>NUCLEOTIDE SEQUENCE</scope>
    <source>
        <strain evidence="8">JCM 17590</strain>
    </source>
</reference>
<keyword evidence="4" id="KW-0788">Thiol protease</keyword>
<evidence type="ECO:0000259" key="7">
    <source>
        <dbReference type="PROSITE" id="PS51935"/>
    </source>
</evidence>
<feature type="region of interest" description="Disordered" evidence="5">
    <location>
        <begin position="194"/>
        <end position="261"/>
    </location>
</feature>
<feature type="chain" id="PRO_5047363985" description="NlpC/P60 domain-containing protein" evidence="6">
    <location>
        <begin position="35"/>
        <end position="411"/>
    </location>
</feature>
<proteinExistence type="inferred from homology"/>
<evidence type="ECO:0000256" key="6">
    <source>
        <dbReference type="SAM" id="SignalP"/>
    </source>
</evidence>
<dbReference type="Proteomes" id="UP001415169">
    <property type="component" value="Unassembled WGS sequence"/>
</dbReference>
<dbReference type="InterPro" id="IPR038765">
    <property type="entry name" value="Papain-like_cys_pep_sf"/>
</dbReference>
<keyword evidence="6" id="KW-0732">Signal</keyword>